<dbReference type="STRING" id="762968.HMPREF9441_00771"/>
<sequence>MFLSLFFRLTARKDTKKLYFEAWLSGFSLYCKLVAVKPKENDTFVDYKKERNHAD</sequence>
<gene>
    <name evidence="1" type="ORF">HMPREF9441_00771</name>
</gene>
<proteinExistence type="predicted"/>
<comment type="caution">
    <text evidence="1">The sequence shown here is derived from an EMBL/GenBank/DDBJ whole genome shotgun (WGS) entry which is preliminary data.</text>
</comment>
<organism evidence="1 2">
    <name type="scientific">Paraprevotella clara YIT 11840</name>
    <dbReference type="NCBI Taxonomy" id="762968"/>
    <lineage>
        <taxon>Bacteria</taxon>
        <taxon>Pseudomonadati</taxon>
        <taxon>Bacteroidota</taxon>
        <taxon>Bacteroidia</taxon>
        <taxon>Bacteroidales</taxon>
        <taxon>Prevotellaceae</taxon>
        <taxon>Paraprevotella</taxon>
    </lineage>
</organism>
<name>G5SN43_9BACT</name>
<accession>G5SN43</accession>
<reference evidence="1 2" key="1">
    <citation type="submission" date="2011-03" db="EMBL/GenBank/DDBJ databases">
        <authorList>
            <person name="Weinstock G."/>
            <person name="Sodergren E."/>
            <person name="Clifton S."/>
            <person name="Fulton L."/>
            <person name="Fulton B."/>
            <person name="Courtney L."/>
            <person name="Fronick C."/>
            <person name="Harrison M."/>
            <person name="Strong C."/>
            <person name="Farmer C."/>
            <person name="Delahaunty K."/>
            <person name="Markovic C."/>
            <person name="Hall O."/>
            <person name="Minx P."/>
            <person name="Tomlinson C."/>
            <person name="Mitreva M."/>
            <person name="Hou S."/>
            <person name="Chen J."/>
            <person name="Wollam A."/>
            <person name="Pepin K.H."/>
            <person name="Johnson M."/>
            <person name="Bhonagiri V."/>
            <person name="Zhang X."/>
            <person name="Suruliraj S."/>
            <person name="Warren W."/>
            <person name="Chinwalla A."/>
            <person name="Mardis E.R."/>
            <person name="Wilson R.K."/>
        </authorList>
    </citation>
    <scope>NUCLEOTIDE SEQUENCE [LARGE SCALE GENOMIC DNA]</scope>
    <source>
        <strain evidence="1 2">YIT 11840</strain>
    </source>
</reference>
<evidence type="ECO:0000313" key="2">
    <source>
        <dbReference type="Proteomes" id="UP000003598"/>
    </source>
</evidence>
<keyword evidence="2" id="KW-1185">Reference proteome</keyword>
<dbReference type="HOGENOM" id="CLU_3028093_0_0_10"/>
<dbReference type="EMBL" id="AFFY01000011">
    <property type="protein sequence ID" value="EHH01363.1"/>
    <property type="molecule type" value="Genomic_DNA"/>
</dbReference>
<protein>
    <submittedName>
        <fullName evidence="1">Uncharacterized protein</fullName>
    </submittedName>
</protein>
<dbReference type="Proteomes" id="UP000003598">
    <property type="component" value="Unassembled WGS sequence"/>
</dbReference>
<dbReference type="AlphaFoldDB" id="G5SN43"/>
<evidence type="ECO:0000313" key="1">
    <source>
        <dbReference type="EMBL" id="EHH01363.1"/>
    </source>
</evidence>